<gene>
    <name evidence="2" type="ORF">NCTC10684_03919</name>
</gene>
<dbReference type="Proteomes" id="UP000254701">
    <property type="component" value="Unassembled WGS sequence"/>
</dbReference>
<sequence length="206" mass="22768">MAEHARWLADNGEARRYDFPALRPGDVVVDLGGYQGQWAAGILDRYDVQMHVFEAHPGFAADLARRFAGDPRVKVHPVALGAADGEFTIADDGDASGASGANATVRCRSVEASSYLQAIGVAHVAVLKINIEGGEYEVLPRLIESGFIAHVDLIQVQFHRYGKADEDRRNAIVGRLDETHEQVWCYAFVWEEWRRKAGRHRDVSAA</sequence>
<dbReference type="Pfam" id="PF05050">
    <property type="entry name" value="Methyltransf_21"/>
    <property type="match status" value="1"/>
</dbReference>
<name>A0A380WP83_AMIAI</name>
<dbReference type="GO" id="GO:0032259">
    <property type="term" value="P:methylation"/>
    <property type="evidence" value="ECO:0007669"/>
    <property type="project" value="UniProtKB-KW"/>
</dbReference>
<keyword evidence="2" id="KW-0489">Methyltransferase</keyword>
<evidence type="ECO:0000313" key="2">
    <source>
        <dbReference type="EMBL" id="SUU90661.1"/>
    </source>
</evidence>
<dbReference type="NCBIfam" id="TIGR01444">
    <property type="entry name" value="fkbM_fam"/>
    <property type="match status" value="1"/>
</dbReference>
<proteinExistence type="predicted"/>
<reference evidence="2 3" key="1">
    <citation type="submission" date="2018-06" db="EMBL/GenBank/DDBJ databases">
        <authorList>
            <consortium name="Pathogen Informatics"/>
            <person name="Doyle S."/>
        </authorList>
    </citation>
    <scope>NUCLEOTIDE SEQUENCE [LARGE SCALE GENOMIC DNA]</scope>
    <source>
        <strain evidence="2 3">NCTC10684</strain>
    </source>
</reference>
<keyword evidence="2" id="KW-0808">Transferase</keyword>
<dbReference type="Gene3D" id="3.40.50.150">
    <property type="entry name" value="Vaccinia Virus protein VP39"/>
    <property type="match status" value="1"/>
</dbReference>
<dbReference type="SUPFAM" id="SSF53335">
    <property type="entry name" value="S-adenosyl-L-methionine-dependent methyltransferases"/>
    <property type="match status" value="1"/>
</dbReference>
<protein>
    <submittedName>
        <fullName evidence="2">Methyltransferase, FkbM family</fullName>
    </submittedName>
</protein>
<feature type="domain" description="Methyltransferase FkbM" evidence="1">
    <location>
        <begin position="31"/>
        <end position="158"/>
    </location>
</feature>
<dbReference type="EMBL" id="UFSM01000001">
    <property type="protein sequence ID" value="SUU90661.1"/>
    <property type="molecule type" value="Genomic_DNA"/>
</dbReference>
<dbReference type="GO" id="GO:0008168">
    <property type="term" value="F:methyltransferase activity"/>
    <property type="evidence" value="ECO:0007669"/>
    <property type="project" value="UniProtKB-KW"/>
</dbReference>
<organism evidence="2 3">
    <name type="scientific">Aminobacter aminovorans</name>
    <name type="common">Chelatobacter heintzii</name>
    <dbReference type="NCBI Taxonomy" id="83263"/>
    <lineage>
        <taxon>Bacteria</taxon>
        <taxon>Pseudomonadati</taxon>
        <taxon>Pseudomonadota</taxon>
        <taxon>Alphaproteobacteria</taxon>
        <taxon>Hyphomicrobiales</taxon>
        <taxon>Phyllobacteriaceae</taxon>
        <taxon>Aminobacter</taxon>
    </lineage>
</organism>
<evidence type="ECO:0000259" key="1">
    <source>
        <dbReference type="Pfam" id="PF05050"/>
    </source>
</evidence>
<dbReference type="InterPro" id="IPR006342">
    <property type="entry name" value="FkbM_mtfrase"/>
</dbReference>
<accession>A0A380WP83</accession>
<dbReference type="InterPro" id="IPR029063">
    <property type="entry name" value="SAM-dependent_MTases_sf"/>
</dbReference>
<dbReference type="AlphaFoldDB" id="A0A380WP83"/>
<evidence type="ECO:0000313" key="3">
    <source>
        <dbReference type="Proteomes" id="UP000254701"/>
    </source>
</evidence>